<organism evidence="3 4">
    <name type="scientific">Clavibacter michiganensis subsp. insidiosus</name>
    <dbReference type="NCBI Taxonomy" id="33014"/>
    <lineage>
        <taxon>Bacteria</taxon>
        <taxon>Bacillati</taxon>
        <taxon>Actinomycetota</taxon>
        <taxon>Actinomycetes</taxon>
        <taxon>Micrococcales</taxon>
        <taxon>Microbacteriaceae</taxon>
        <taxon>Clavibacter</taxon>
    </lineage>
</organism>
<dbReference type="Pfam" id="PF20128">
    <property type="entry name" value="DUF6518"/>
    <property type="match status" value="1"/>
</dbReference>
<accession>A0A0D5CL81</accession>
<feature type="transmembrane region" description="Helical" evidence="2">
    <location>
        <begin position="178"/>
        <end position="196"/>
    </location>
</feature>
<evidence type="ECO:0000256" key="2">
    <source>
        <dbReference type="SAM" id="Phobius"/>
    </source>
</evidence>
<feature type="transmembrane region" description="Helical" evidence="2">
    <location>
        <begin position="122"/>
        <end position="141"/>
    </location>
</feature>
<dbReference type="InterPro" id="IPR045393">
    <property type="entry name" value="DUF6518"/>
</dbReference>
<reference evidence="3 4" key="1">
    <citation type="journal article" date="2015" name="Genome Announc.">
        <title>Complete Genome Sequence of Clavibacter michiganensis subsp. insidiosus R1-1 Using PacBio Single-Molecule Real-Time Technology.</title>
        <authorList>
            <person name="Lu Y."/>
            <person name="Samac D.A."/>
            <person name="Glazebrook J."/>
            <person name="Ishimaru C.A."/>
        </authorList>
    </citation>
    <scope>NUCLEOTIDE SEQUENCE [LARGE SCALE GENOMIC DNA]</scope>
    <source>
        <strain evidence="3 4">R1-1</strain>
    </source>
</reference>
<dbReference type="OrthoDB" id="3430853at2"/>
<dbReference type="AlphaFoldDB" id="A0A0D5CL81"/>
<keyword evidence="2" id="KW-1133">Transmembrane helix</keyword>
<feature type="transmembrane region" description="Helical" evidence="2">
    <location>
        <begin position="148"/>
        <end position="172"/>
    </location>
</feature>
<dbReference type="Proteomes" id="UP000032604">
    <property type="component" value="Chromosome"/>
</dbReference>
<proteinExistence type="predicted"/>
<feature type="compositionally biased region" description="Low complexity" evidence="1">
    <location>
        <begin position="1"/>
        <end position="19"/>
    </location>
</feature>
<evidence type="ECO:0000313" key="3">
    <source>
        <dbReference type="EMBL" id="AJW80378.1"/>
    </source>
</evidence>
<gene>
    <name evidence="3" type="ORF">VO01_02560</name>
</gene>
<protein>
    <submittedName>
        <fullName evidence="3">Membrane protein</fullName>
    </submittedName>
</protein>
<evidence type="ECO:0000256" key="1">
    <source>
        <dbReference type="SAM" id="MobiDB-lite"/>
    </source>
</evidence>
<sequence>MTRPDASPARTAAARPPRSSSRRPARAILPAALRATVVVLVFSLVMGGLTSPAQGFLPSWMSSLANSAGGWSMLAFLGVWLSRARPLLGAVLGAVSFVAMVEAYGVVSLWRGYFLADPFSSMWIPIGLVAGPFIGLAAALVRHASRRWPIAGVAVLSAALVAEGVYGLTVVAETTSPVYWTLEIVLAVGFLAAAALRGRRPTDAVRGGVARP</sequence>
<keyword evidence="2" id="KW-0472">Membrane</keyword>
<dbReference type="PATRIC" id="fig|33014.5.peg.540"/>
<dbReference type="KEGG" id="cmh:VO01_02560"/>
<name>A0A0D5CL81_9MICO</name>
<dbReference type="EMBL" id="CP011043">
    <property type="protein sequence ID" value="AJW80378.1"/>
    <property type="molecule type" value="Genomic_DNA"/>
</dbReference>
<feature type="region of interest" description="Disordered" evidence="1">
    <location>
        <begin position="1"/>
        <end position="23"/>
    </location>
</feature>
<feature type="transmembrane region" description="Helical" evidence="2">
    <location>
        <begin position="60"/>
        <end position="80"/>
    </location>
</feature>
<evidence type="ECO:0000313" key="4">
    <source>
        <dbReference type="Proteomes" id="UP000032604"/>
    </source>
</evidence>
<feature type="transmembrane region" description="Helical" evidence="2">
    <location>
        <begin position="27"/>
        <end position="48"/>
    </location>
</feature>
<keyword evidence="2" id="KW-0812">Transmembrane</keyword>
<dbReference type="HOGENOM" id="CLU_1297980_0_0_11"/>
<dbReference type="RefSeq" id="WP_045530131.1">
    <property type="nucleotide sequence ID" value="NZ_CP011043.1"/>
</dbReference>
<feature type="transmembrane region" description="Helical" evidence="2">
    <location>
        <begin position="87"/>
        <end position="110"/>
    </location>
</feature>